<protein>
    <submittedName>
        <fullName evidence="2">Type VI secretion system tube protein TssD</fullName>
    </submittedName>
</protein>
<sequence>MIIEGKEKNILSFQASYSRTTCKRGYPDSLPIAHFLKVSFLTEEDDNFFADWMYGKNKYYKGYKGQWYNGAIIFYNENSYEQEFLHYELNSALVTNFRVDYEQEFGMITTLEIFVRERIYDHKFIINSEYYAIIFDYVKTKEKVQTINLSPYISNMYYTDLEGNIIKKGKIGDYIYLVIEGENLSGEKISLNLSDPEKDFEYREKHLTNDTLEEYVFLNNTYERIKLKIVNQKNK</sequence>
<gene>
    <name evidence="2" type="primary">tssD</name>
    <name evidence="2" type="ORF">VJJ49_02500</name>
</gene>
<evidence type="ECO:0000313" key="3">
    <source>
        <dbReference type="Proteomes" id="UP001324270"/>
    </source>
</evidence>
<keyword evidence="3" id="KW-1185">Reference proteome</keyword>
<evidence type="ECO:0000313" key="2">
    <source>
        <dbReference type="EMBL" id="MEB3039566.1"/>
    </source>
</evidence>
<proteinExistence type="predicted"/>
<evidence type="ECO:0000259" key="1">
    <source>
        <dbReference type="PROSITE" id="PS50042"/>
    </source>
</evidence>
<dbReference type="EMBL" id="JAYKBV010000003">
    <property type="protein sequence ID" value="MEB3039566.1"/>
    <property type="molecule type" value="Genomic_DNA"/>
</dbReference>
<feature type="domain" description="Cyclic nucleotide-binding" evidence="1">
    <location>
        <begin position="137"/>
        <end position="182"/>
    </location>
</feature>
<dbReference type="PROSITE" id="PS50042">
    <property type="entry name" value="CNMP_BINDING_3"/>
    <property type="match status" value="1"/>
</dbReference>
<dbReference type="Pfam" id="PF17642">
    <property type="entry name" value="TssD"/>
    <property type="match status" value="1"/>
</dbReference>
<accession>A0ABU5Y6X7</accession>
<dbReference type="InterPro" id="IPR041408">
    <property type="entry name" value="Hcp_Tssd"/>
</dbReference>
<organism evidence="2 3">
    <name type="scientific">Capnocytophaga gingivalis</name>
    <dbReference type="NCBI Taxonomy" id="1017"/>
    <lineage>
        <taxon>Bacteria</taxon>
        <taxon>Pseudomonadati</taxon>
        <taxon>Bacteroidota</taxon>
        <taxon>Flavobacteriia</taxon>
        <taxon>Flavobacteriales</taxon>
        <taxon>Flavobacteriaceae</taxon>
        <taxon>Capnocytophaga</taxon>
    </lineage>
</organism>
<dbReference type="Proteomes" id="UP001324270">
    <property type="component" value="Unassembled WGS sequence"/>
</dbReference>
<dbReference type="InterPro" id="IPR000595">
    <property type="entry name" value="cNMP-bd_dom"/>
</dbReference>
<comment type="caution">
    <text evidence="2">The sequence shown here is derived from an EMBL/GenBank/DDBJ whole genome shotgun (WGS) entry which is preliminary data.</text>
</comment>
<reference evidence="2 3" key="1">
    <citation type="submission" date="2023-12" db="EMBL/GenBank/DDBJ databases">
        <title>Genomic sequences of Capnocytophaga and Parvimonas strains.</title>
        <authorList>
            <person name="Watt R.M."/>
            <person name="Wang M."/>
            <person name="Yang T."/>
            <person name="Tong W.M."/>
        </authorList>
    </citation>
    <scope>NUCLEOTIDE SEQUENCE [LARGE SCALE GENOMIC DNA]</scope>
    <source>
        <strain evidence="2 3">CCUG 13156</strain>
    </source>
</reference>
<name>A0ABU5Y6X7_9FLAO</name>